<dbReference type="EMBL" id="JADCNL010000001">
    <property type="protein sequence ID" value="KAG0498913.1"/>
    <property type="molecule type" value="Genomic_DNA"/>
</dbReference>
<protein>
    <submittedName>
        <fullName evidence="2">Uncharacterized protein</fullName>
    </submittedName>
</protein>
<keyword evidence="3" id="KW-1185">Reference proteome</keyword>
<dbReference type="PANTHER" id="PTHR36043">
    <property type="entry name" value="2,3-BISPHOSPHOGLYCERATE-INDEPENDENT PHOSPHOGLYCERATE MUTASE"/>
    <property type="match status" value="1"/>
</dbReference>
<evidence type="ECO:0000256" key="1">
    <source>
        <dbReference type="SAM" id="Phobius"/>
    </source>
</evidence>
<sequence>MNKTACAIEAVYQSSLVLQTFQLIYWSGMDLSLMACIPLSPRCSKDNFRSKENGKNERGDRTPVDWDKAWSSFRKQEKRSLFSRLKLDKYVSWNPRRSEYPLSEELDPIKRAERSNLSPWTSPRFTLIGAIVVVLFLLIYTLQFPLK</sequence>
<name>A0A835RXX2_VANPL</name>
<evidence type="ECO:0000313" key="3">
    <source>
        <dbReference type="Proteomes" id="UP000636800"/>
    </source>
</evidence>
<keyword evidence="1" id="KW-0812">Transmembrane</keyword>
<feature type="transmembrane region" description="Helical" evidence="1">
    <location>
        <begin position="125"/>
        <end position="146"/>
    </location>
</feature>
<comment type="caution">
    <text evidence="2">The sequence shown here is derived from an EMBL/GenBank/DDBJ whole genome shotgun (WGS) entry which is preliminary data.</text>
</comment>
<keyword evidence="1" id="KW-1133">Transmembrane helix</keyword>
<proteinExistence type="predicted"/>
<dbReference type="PANTHER" id="PTHR36043:SF1">
    <property type="entry name" value="2,3-BISPHOSPHOGLYCERATE-INDEPENDENT PHOSPHOGLYCERATE MUTASE"/>
    <property type="match status" value="1"/>
</dbReference>
<accession>A0A835RXX2</accession>
<dbReference type="Proteomes" id="UP000636800">
    <property type="component" value="Chromosome 1"/>
</dbReference>
<organism evidence="2 3">
    <name type="scientific">Vanilla planifolia</name>
    <name type="common">Vanilla</name>
    <dbReference type="NCBI Taxonomy" id="51239"/>
    <lineage>
        <taxon>Eukaryota</taxon>
        <taxon>Viridiplantae</taxon>
        <taxon>Streptophyta</taxon>
        <taxon>Embryophyta</taxon>
        <taxon>Tracheophyta</taxon>
        <taxon>Spermatophyta</taxon>
        <taxon>Magnoliopsida</taxon>
        <taxon>Liliopsida</taxon>
        <taxon>Asparagales</taxon>
        <taxon>Orchidaceae</taxon>
        <taxon>Vanilloideae</taxon>
        <taxon>Vanilleae</taxon>
        <taxon>Vanilla</taxon>
    </lineage>
</organism>
<gene>
    <name evidence="2" type="ORF">HPP92_003604</name>
</gene>
<reference evidence="2 3" key="1">
    <citation type="journal article" date="2020" name="Nat. Food">
        <title>A phased Vanilla planifolia genome enables genetic improvement of flavour and production.</title>
        <authorList>
            <person name="Hasing T."/>
            <person name="Tang H."/>
            <person name="Brym M."/>
            <person name="Khazi F."/>
            <person name="Huang T."/>
            <person name="Chambers A.H."/>
        </authorList>
    </citation>
    <scope>NUCLEOTIDE SEQUENCE [LARGE SCALE GENOMIC DNA]</scope>
    <source>
        <tissue evidence="2">Leaf</tissue>
    </source>
</reference>
<dbReference type="AlphaFoldDB" id="A0A835RXX2"/>
<keyword evidence="1" id="KW-0472">Membrane</keyword>
<dbReference type="OrthoDB" id="675169at2759"/>
<evidence type="ECO:0000313" key="2">
    <source>
        <dbReference type="EMBL" id="KAG0498913.1"/>
    </source>
</evidence>